<accession>D5MLY3</accession>
<name>D5MLY3_METO1</name>
<proteinExistence type="predicted"/>
<dbReference type="KEGG" id="mox:DAMO_2967"/>
<dbReference type="STRING" id="671143.DAMO_2967"/>
<evidence type="ECO:0000313" key="1">
    <source>
        <dbReference type="EMBL" id="CBE70040.1"/>
    </source>
</evidence>
<protein>
    <submittedName>
        <fullName evidence="1">Uncharacterized protein</fullName>
    </submittedName>
</protein>
<dbReference type="EMBL" id="FP565575">
    <property type="protein sequence ID" value="CBE70040.1"/>
    <property type="molecule type" value="Genomic_DNA"/>
</dbReference>
<reference evidence="1 2" key="1">
    <citation type="journal article" date="2010" name="Nature">
        <title>Nitrite-driven anaerobic methane oxidation by oxygenic bacteria.</title>
        <authorList>
            <person name="Ettwig K.F."/>
            <person name="Butler M.K."/>
            <person name="Le Paslier D."/>
            <person name="Pelletier E."/>
            <person name="Mangenot S."/>
            <person name="Kuypers M.M.M."/>
            <person name="Schreiber F."/>
            <person name="Dutilh B.E."/>
            <person name="Zedelius J."/>
            <person name="de Beer D."/>
            <person name="Gloerich J."/>
            <person name="Wessels H.J.C.T."/>
            <person name="van Allen T."/>
            <person name="Luesken F."/>
            <person name="Wu M."/>
            <person name="van de Pas-Schoonen K.T."/>
            <person name="Op den Camp H.J.M."/>
            <person name="Janssen-Megens E.M."/>
            <person name="Francoijs K-J."/>
            <person name="Stunnenberg H."/>
            <person name="Weissenbach J."/>
            <person name="Jetten M.S.M."/>
            <person name="Strous M."/>
        </authorList>
    </citation>
    <scope>NUCLEOTIDE SEQUENCE [LARGE SCALE GENOMIC DNA]</scope>
</reference>
<evidence type="ECO:0000313" key="2">
    <source>
        <dbReference type="Proteomes" id="UP000006898"/>
    </source>
</evidence>
<gene>
    <name evidence="1" type="ORF">DAMO_2967</name>
</gene>
<dbReference type="Proteomes" id="UP000006898">
    <property type="component" value="Chromosome"/>
</dbReference>
<sequence>MGHRALGVRQSEEIVWFWVGTHAEYNHILSQMRRG</sequence>
<dbReference type="HOGENOM" id="CLU_3363984_0_0_0"/>
<organism evidence="1 2">
    <name type="scientific">Methylomirabilis oxygeniifera</name>
    <dbReference type="NCBI Taxonomy" id="671143"/>
    <lineage>
        <taxon>Bacteria</taxon>
        <taxon>Candidatus Methylomirabilota</taxon>
        <taxon>Candidatus Methylomirabilia</taxon>
        <taxon>Candidatus Methylomirabilales</taxon>
        <taxon>Candidatus Methylomirabilaceae</taxon>
        <taxon>Candidatus Methylomirabilis</taxon>
    </lineage>
</organism>
<dbReference type="AlphaFoldDB" id="D5MLY3"/>